<dbReference type="EMBL" id="CP011309">
    <property type="protein sequence ID" value="AKF27192.1"/>
    <property type="molecule type" value="Genomic_DNA"/>
</dbReference>
<dbReference type="InterPro" id="IPR029052">
    <property type="entry name" value="Metallo-depent_PP-like"/>
</dbReference>
<dbReference type="InterPro" id="IPR041796">
    <property type="entry name" value="Mre11_N"/>
</dbReference>
<dbReference type="Pfam" id="PF00149">
    <property type="entry name" value="Metallophos"/>
    <property type="match status" value="1"/>
</dbReference>
<evidence type="ECO:0000256" key="2">
    <source>
        <dbReference type="ARBA" id="ARBA00013365"/>
    </source>
</evidence>
<evidence type="ECO:0000256" key="3">
    <source>
        <dbReference type="ARBA" id="ARBA00022722"/>
    </source>
</evidence>
<protein>
    <recommendedName>
        <fullName evidence="2">Nuclease SbcCD subunit D</fullName>
    </recommendedName>
</protein>
<evidence type="ECO:0000259" key="6">
    <source>
        <dbReference type="Pfam" id="PF00149"/>
    </source>
</evidence>
<reference evidence="7 8" key="1">
    <citation type="submission" date="2015-04" db="EMBL/GenBank/DDBJ databases">
        <title>Complete Genome Sequence of Brevibacterium flavum ATCC 15168.</title>
        <authorList>
            <person name="Ahn J."/>
            <person name="Park G."/>
            <person name="Jeon W."/>
            <person name="Jang Y."/>
            <person name="Jang M."/>
            <person name="Lee H."/>
            <person name="Lee H."/>
        </authorList>
    </citation>
    <scope>NUCLEOTIDE SEQUENCE [LARGE SCALE GENOMIC DNA]</scope>
    <source>
        <strain evidence="7 8">ATCC 15168</strain>
    </source>
</reference>
<keyword evidence="5 7" id="KW-0269">Exonuclease</keyword>
<sequence length="391" mass="42698">MSTVHDEMGVMNTTVKFLHSSDLQIGMTRWFLSDEAQARFDDDRIRAIEKMGKIARKNQCEFIVLAGDVFEHNSLEQRTTGRALEALRSLKLPVYLLPGNHDPLTADSLFYRAKDIDGVTILSDTTVHGVASGVEIIGAPLLHKMATSDLVAEALKDLEPTSNIRIAVGHGQAEARTTDHRADLIDLNTVEAKLADGTIDYLALGDTHSAQPVGTSGKVWFSGAPETTDFHDLDPDRVGGEVNSGKVLIVSASKGDVSVEEVEVGKWTFHALSKEITSGTDVEDFLDTLQAYPDKSRTVIKYGLRGTITLEQNRRLEEGIAGLEDVFASLKPRERTTDLVLEPGEEELANLDATGYAAEVLRELADSVVNGAASEQDRDALNLLFRLSREV</sequence>
<organism evidence="7 8">
    <name type="scientific">[Brevibacterium] flavum</name>
    <dbReference type="NCBI Taxonomy" id="92706"/>
    <lineage>
        <taxon>Bacteria</taxon>
        <taxon>Bacillati</taxon>
        <taxon>Actinomycetota</taxon>
        <taxon>Actinomycetes</taxon>
        <taxon>Mycobacteriales</taxon>
        <taxon>Corynebacteriaceae</taxon>
        <taxon>Corynebacterium</taxon>
    </lineage>
</organism>
<dbReference type="InterPro" id="IPR014577">
    <property type="entry name" value="UCP033093_metalloPase"/>
</dbReference>
<evidence type="ECO:0000256" key="1">
    <source>
        <dbReference type="ARBA" id="ARBA00010555"/>
    </source>
</evidence>
<dbReference type="SUPFAM" id="SSF56300">
    <property type="entry name" value="Metallo-dependent phosphatases"/>
    <property type="match status" value="1"/>
</dbReference>
<dbReference type="PANTHER" id="PTHR30337:SF0">
    <property type="entry name" value="NUCLEASE SBCCD SUBUNIT D"/>
    <property type="match status" value="1"/>
</dbReference>
<dbReference type="CDD" id="cd00840">
    <property type="entry name" value="MPP_Mre11_N"/>
    <property type="match status" value="1"/>
</dbReference>
<evidence type="ECO:0000313" key="8">
    <source>
        <dbReference type="Proteomes" id="UP000034037"/>
    </source>
</evidence>
<keyword evidence="4" id="KW-0378">Hydrolase</keyword>
<dbReference type="Proteomes" id="UP000034037">
    <property type="component" value="Chromosome"/>
</dbReference>
<proteinExistence type="inferred from homology"/>
<dbReference type="PATRIC" id="fig|92706.3.peg.1306"/>
<name>A0A0F6WQG5_9CORY</name>
<keyword evidence="3" id="KW-0540">Nuclease</keyword>
<accession>A0A0F6WQG5</accession>
<dbReference type="AlphaFoldDB" id="A0A0F6WQG5"/>
<evidence type="ECO:0000313" key="7">
    <source>
        <dbReference type="EMBL" id="AKF27192.1"/>
    </source>
</evidence>
<dbReference type="PIRSF" id="PIRSF033093">
    <property type="entry name" value="UCP_ML1119"/>
    <property type="match status" value="1"/>
</dbReference>
<feature type="domain" description="Calcineurin-like phosphoesterase" evidence="6">
    <location>
        <begin position="16"/>
        <end position="209"/>
    </location>
</feature>
<dbReference type="GO" id="GO:0004527">
    <property type="term" value="F:exonuclease activity"/>
    <property type="evidence" value="ECO:0007669"/>
    <property type="project" value="UniProtKB-KW"/>
</dbReference>
<gene>
    <name evidence="7" type="ORF">YH66_06290</name>
</gene>
<keyword evidence="8" id="KW-1185">Reference proteome</keyword>
<dbReference type="RefSeq" id="WP_034983683.1">
    <property type="nucleotide sequence ID" value="NZ_CP011309.1"/>
</dbReference>
<dbReference type="HOGENOM" id="CLU_026621_1_0_11"/>
<dbReference type="InterPro" id="IPR050535">
    <property type="entry name" value="DNA_Repair-Maintenance_Comp"/>
</dbReference>
<evidence type="ECO:0000256" key="4">
    <source>
        <dbReference type="ARBA" id="ARBA00022801"/>
    </source>
</evidence>
<evidence type="ECO:0000256" key="5">
    <source>
        <dbReference type="ARBA" id="ARBA00022839"/>
    </source>
</evidence>
<dbReference type="Gene3D" id="3.60.21.10">
    <property type="match status" value="1"/>
</dbReference>
<dbReference type="PANTHER" id="PTHR30337">
    <property type="entry name" value="COMPONENT OF ATP-DEPENDENT DSDNA EXONUCLEASE"/>
    <property type="match status" value="1"/>
</dbReference>
<comment type="similarity">
    <text evidence="1">Belongs to the SbcD family.</text>
</comment>
<dbReference type="InterPro" id="IPR004843">
    <property type="entry name" value="Calcineurin-like_PHP"/>
</dbReference>